<dbReference type="SUPFAM" id="SSF55008">
    <property type="entry name" value="HMA, heavy metal-associated domain"/>
    <property type="match status" value="1"/>
</dbReference>
<keyword evidence="3" id="KW-1185">Reference proteome</keyword>
<proteinExistence type="predicted"/>
<evidence type="ECO:0000313" key="3">
    <source>
        <dbReference type="Proteomes" id="UP001482513"/>
    </source>
</evidence>
<organism evidence="2 3">
    <name type="scientific">Leptolyngbya subtilissima DQ-A4</name>
    <dbReference type="NCBI Taxonomy" id="2933933"/>
    <lineage>
        <taxon>Bacteria</taxon>
        <taxon>Bacillati</taxon>
        <taxon>Cyanobacteriota</taxon>
        <taxon>Cyanophyceae</taxon>
        <taxon>Leptolyngbyales</taxon>
        <taxon>Leptolyngbyaceae</taxon>
        <taxon>Leptolyngbya group</taxon>
        <taxon>Leptolyngbya</taxon>
    </lineage>
</organism>
<accession>A0ABV0JYC5</accession>
<dbReference type="Proteomes" id="UP001482513">
    <property type="component" value="Unassembled WGS sequence"/>
</dbReference>
<dbReference type="InterPro" id="IPR006121">
    <property type="entry name" value="HMA_dom"/>
</dbReference>
<dbReference type="PROSITE" id="PS50846">
    <property type="entry name" value="HMA_2"/>
    <property type="match status" value="1"/>
</dbReference>
<feature type="domain" description="HMA" evidence="1">
    <location>
        <begin position="1"/>
        <end position="64"/>
    </location>
</feature>
<name>A0ABV0JYC5_9CYAN</name>
<protein>
    <submittedName>
        <fullName evidence="2">Heavy-metal-associated domain-containing protein</fullName>
    </submittedName>
</protein>
<sequence length="64" mass="6551">MTIQLTVPNLACSACVDTVTQAIQAIDATAQVNADPKTKQVNVTTAASESEIKQAIATAGYTVA</sequence>
<evidence type="ECO:0000313" key="2">
    <source>
        <dbReference type="EMBL" id="MEP0945477.1"/>
    </source>
</evidence>
<dbReference type="Pfam" id="PF00403">
    <property type="entry name" value="HMA"/>
    <property type="match status" value="1"/>
</dbReference>
<comment type="caution">
    <text evidence="2">The sequence shown here is derived from an EMBL/GenBank/DDBJ whole genome shotgun (WGS) entry which is preliminary data.</text>
</comment>
<dbReference type="RefSeq" id="WP_190698302.1">
    <property type="nucleotide sequence ID" value="NZ_JAMPKX010000001.1"/>
</dbReference>
<dbReference type="CDD" id="cd00371">
    <property type="entry name" value="HMA"/>
    <property type="match status" value="1"/>
</dbReference>
<reference evidence="2 3" key="1">
    <citation type="submission" date="2022-04" db="EMBL/GenBank/DDBJ databases">
        <title>Positive selection, recombination, and allopatry shape intraspecific diversity of widespread and dominant cyanobacteria.</title>
        <authorList>
            <person name="Wei J."/>
            <person name="Shu W."/>
            <person name="Hu C."/>
        </authorList>
    </citation>
    <scope>NUCLEOTIDE SEQUENCE [LARGE SCALE GENOMIC DNA]</scope>
    <source>
        <strain evidence="2 3">DQ-A4</strain>
    </source>
</reference>
<gene>
    <name evidence="2" type="ORF">NC992_01200</name>
</gene>
<evidence type="ECO:0000259" key="1">
    <source>
        <dbReference type="PROSITE" id="PS50846"/>
    </source>
</evidence>
<dbReference type="InterPro" id="IPR036163">
    <property type="entry name" value="HMA_dom_sf"/>
</dbReference>
<dbReference type="Gene3D" id="3.30.70.100">
    <property type="match status" value="1"/>
</dbReference>
<dbReference type="EMBL" id="JAMPKX010000001">
    <property type="protein sequence ID" value="MEP0945477.1"/>
    <property type="molecule type" value="Genomic_DNA"/>
</dbReference>